<accession>A0ABW1NIK1</accession>
<dbReference type="Proteomes" id="UP001596137">
    <property type="component" value="Unassembled WGS sequence"/>
</dbReference>
<proteinExistence type="inferred from homology"/>
<dbReference type="PANTHER" id="PTHR47514">
    <property type="entry name" value="TRANSKETOLASE N-TERMINAL SECTION-RELATED"/>
    <property type="match status" value="1"/>
</dbReference>
<gene>
    <name evidence="5" type="ORF">ACFP1K_18275</name>
</gene>
<protein>
    <submittedName>
        <fullName evidence="5">1-deoxy-D-xylulose-5-phosphate synthase N-terminal domain-containing protein</fullName>
    </submittedName>
</protein>
<dbReference type="PANTHER" id="PTHR47514:SF1">
    <property type="entry name" value="TRANSKETOLASE N-TERMINAL SECTION-RELATED"/>
    <property type="match status" value="1"/>
</dbReference>
<reference evidence="6" key="1">
    <citation type="journal article" date="2019" name="Int. J. Syst. Evol. Microbiol.">
        <title>The Global Catalogue of Microorganisms (GCM) 10K type strain sequencing project: providing services to taxonomists for standard genome sequencing and annotation.</title>
        <authorList>
            <consortium name="The Broad Institute Genomics Platform"/>
            <consortium name="The Broad Institute Genome Sequencing Center for Infectious Disease"/>
            <person name="Wu L."/>
            <person name="Ma J."/>
        </authorList>
    </citation>
    <scope>NUCLEOTIDE SEQUENCE [LARGE SCALE GENOMIC DNA]</scope>
    <source>
        <strain evidence="6">JCM 30346</strain>
    </source>
</reference>
<evidence type="ECO:0000313" key="6">
    <source>
        <dbReference type="Proteomes" id="UP001596137"/>
    </source>
</evidence>
<evidence type="ECO:0000313" key="5">
    <source>
        <dbReference type="EMBL" id="MFC6083125.1"/>
    </source>
</evidence>
<evidence type="ECO:0000256" key="1">
    <source>
        <dbReference type="ARBA" id="ARBA00001964"/>
    </source>
</evidence>
<dbReference type="Pfam" id="PF00456">
    <property type="entry name" value="Transketolase_N"/>
    <property type="match status" value="1"/>
</dbReference>
<keyword evidence="3" id="KW-0786">Thiamine pyrophosphate</keyword>
<evidence type="ECO:0000259" key="4">
    <source>
        <dbReference type="Pfam" id="PF00456"/>
    </source>
</evidence>
<dbReference type="SUPFAM" id="SSF52518">
    <property type="entry name" value="Thiamin diphosphate-binding fold (THDP-binding)"/>
    <property type="match status" value="1"/>
</dbReference>
<dbReference type="RefSeq" id="WP_380754539.1">
    <property type="nucleotide sequence ID" value="NZ_JBHSRF010000024.1"/>
</dbReference>
<comment type="caution">
    <text evidence="5">The sequence shown here is derived from an EMBL/GenBank/DDBJ whole genome shotgun (WGS) entry which is preliminary data.</text>
</comment>
<comment type="cofactor">
    <cofactor evidence="1">
        <name>thiamine diphosphate</name>
        <dbReference type="ChEBI" id="CHEBI:58937"/>
    </cofactor>
</comment>
<dbReference type="InterPro" id="IPR005474">
    <property type="entry name" value="Transketolase_N"/>
</dbReference>
<dbReference type="Gene3D" id="3.40.50.970">
    <property type="match status" value="1"/>
</dbReference>
<feature type="domain" description="Transketolase N-terminal" evidence="4">
    <location>
        <begin position="55"/>
        <end position="244"/>
    </location>
</feature>
<evidence type="ECO:0000256" key="3">
    <source>
        <dbReference type="ARBA" id="ARBA00023052"/>
    </source>
</evidence>
<name>A0ABW1NIK1_9ACTN</name>
<evidence type="ECO:0000256" key="2">
    <source>
        <dbReference type="ARBA" id="ARBA00007131"/>
    </source>
</evidence>
<dbReference type="InterPro" id="IPR029061">
    <property type="entry name" value="THDP-binding"/>
</dbReference>
<comment type="similarity">
    <text evidence="2">Belongs to the transketolase family.</text>
</comment>
<sequence length="257" mass="26755">MNDIDLANERALRARRSVVDMAAGEVGCHLGGSMSVLDILVAAYAVAAARPGTEVVLSKGHAAAALYAVLHQIGVIEEDPAPRYGLAGEPYTGHPGPKVPGVRFPTGSLGHGAAYAAGWALSRRLLGEPGGAIAVVGDGELQEGLIWETLQVVQAKRISGLTLVVDVNGGQNDGYVSDISPLTDLPARFAAFGFEVVETDGHDIEKLMDALVPGERPRVVLAATVKAKGVPAAEGRASSHYVKITPARARQWKAAMV</sequence>
<keyword evidence="6" id="KW-1185">Reference proteome</keyword>
<dbReference type="EMBL" id="JBHSRF010000024">
    <property type="protein sequence ID" value="MFC6083125.1"/>
    <property type="molecule type" value="Genomic_DNA"/>
</dbReference>
<organism evidence="5 6">
    <name type="scientific">Sphaerisporangium aureirubrum</name>
    <dbReference type="NCBI Taxonomy" id="1544736"/>
    <lineage>
        <taxon>Bacteria</taxon>
        <taxon>Bacillati</taxon>
        <taxon>Actinomycetota</taxon>
        <taxon>Actinomycetes</taxon>
        <taxon>Streptosporangiales</taxon>
        <taxon>Streptosporangiaceae</taxon>
        <taxon>Sphaerisporangium</taxon>
    </lineage>
</organism>